<accession>A0ABR4I4M7</accession>
<dbReference type="Proteomes" id="UP001610335">
    <property type="component" value="Unassembled WGS sequence"/>
</dbReference>
<comment type="caution">
    <text evidence="1">The sequence shown here is derived from an EMBL/GenBank/DDBJ whole genome shotgun (WGS) entry which is preliminary data.</text>
</comment>
<name>A0ABR4I4M7_9EURO</name>
<protein>
    <submittedName>
        <fullName evidence="1">Uncharacterized protein</fullName>
    </submittedName>
</protein>
<dbReference type="EMBL" id="JBFXLS010000057">
    <property type="protein sequence ID" value="KAL2822696.1"/>
    <property type="molecule type" value="Genomic_DNA"/>
</dbReference>
<gene>
    <name evidence="1" type="ORF">BDW59DRAFT_163679</name>
</gene>
<proteinExistence type="predicted"/>
<evidence type="ECO:0000313" key="1">
    <source>
        <dbReference type="EMBL" id="KAL2822696.1"/>
    </source>
</evidence>
<reference evidence="1 2" key="1">
    <citation type="submission" date="2024-07" db="EMBL/GenBank/DDBJ databases">
        <title>Section-level genome sequencing and comparative genomics of Aspergillus sections Usti and Cavernicolus.</title>
        <authorList>
            <consortium name="Lawrence Berkeley National Laboratory"/>
            <person name="Nybo J.L."/>
            <person name="Vesth T.C."/>
            <person name="Theobald S."/>
            <person name="Frisvad J.C."/>
            <person name="Larsen T.O."/>
            <person name="Kjaerboelling I."/>
            <person name="Rothschild-Mancinelli K."/>
            <person name="Lyhne E.K."/>
            <person name="Kogle M.E."/>
            <person name="Barry K."/>
            <person name="Clum A."/>
            <person name="Na H."/>
            <person name="Ledsgaard L."/>
            <person name="Lin J."/>
            <person name="Lipzen A."/>
            <person name="Kuo A."/>
            <person name="Riley R."/>
            <person name="Mondo S."/>
            <person name="LaButti K."/>
            <person name="Haridas S."/>
            <person name="Pangalinan J."/>
            <person name="Salamov A.A."/>
            <person name="Simmons B.A."/>
            <person name="Magnuson J.K."/>
            <person name="Chen J."/>
            <person name="Drula E."/>
            <person name="Henrissat B."/>
            <person name="Wiebenga A."/>
            <person name="Lubbers R.J."/>
            <person name="Gomes A.C."/>
            <person name="Makela M.R."/>
            <person name="Stajich J."/>
            <person name="Grigoriev I.V."/>
            <person name="Mortensen U.H."/>
            <person name="De vries R.P."/>
            <person name="Baker S.E."/>
            <person name="Andersen M.R."/>
        </authorList>
    </citation>
    <scope>NUCLEOTIDE SEQUENCE [LARGE SCALE GENOMIC DNA]</scope>
    <source>
        <strain evidence="1 2">CBS 600.67</strain>
    </source>
</reference>
<sequence>MALEGGLVTVPLLALDTAPRVSICECMAIVIYPEPDAHELCVGIDLTMAYGAVAIHFKNGTTKELGQIDGSSEYLATMRSLAEGAKIFHNPNPLTEQQLQLHESARTFYPSPFIRDWWWSLKAWNNRILEQIGLSAHPADEANAPNPYTPDKWIDVVADMLLNTKSTIIDTVDPPLKYNNVLAGLGHLDGYIVSYNSLQYDGKEVEFNEWGEEGYTPSGPYAMLVVSYNAASLGITLNTRQLGTPWPERLVESPQHGANQRNGSEEYWDEVKELLEDVIWDEAVDHVLLLGSHAYDTDLIRAIQGIVEGHTNINSSILDRYSSSGSDTLRDGNLPLFTAARQAAEIARKYGDRVP</sequence>
<keyword evidence="2" id="KW-1185">Reference proteome</keyword>
<evidence type="ECO:0000313" key="2">
    <source>
        <dbReference type="Proteomes" id="UP001610335"/>
    </source>
</evidence>
<organism evidence="1 2">
    <name type="scientific">Aspergillus cavernicola</name>
    <dbReference type="NCBI Taxonomy" id="176166"/>
    <lineage>
        <taxon>Eukaryota</taxon>
        <taxon>Fungi</taxon>
        <taxon>Dikarya</taxon>
        <taxon>Ascomycota</taxon>
        <taxon>Pezizomycotina</taxon>
        <taxon>Eurotiomycetes</taxon>
        <taxon>Eurotiomycetidae</taxon>
        <taxon>Eurotiales</taxon>
        <taxon>Aspergillaceae</taxon>
        <taxon>Aspergillus</taxon>
        <taxon>Aspergillus subgen. Nidulantes</taxon>
    </lineage>
</organism>